<accession>A0A0W8FEU5</accession>
<comment type="caution">
    <text evidence="1">The sequence shown here is derived from an EMBL/GenBank/DDBJ whole genome shotgun (WGS) entry which is preliminary data.</text>
</comment>
<protein>
    <submittedName>
        <fullName evidence="1">Uncharacterized protein</fullName>
    </submittedName>
</protein>
<sequence length="37" mass="4302">MTLENDLRQVPGIETEKRVAACLLYLSVLLFHTHRFS</sequence>
<evidence type="ECO:0000313" key="1">
    <source>
        <dbReference type="EMBL" id="KUG19407.1"/>
    </source>
</evidence>
<reference evidence="1" key="1">
    <citation type="journal article" date="2015" name="Proc. Natl. Acad. Sci. U.S.A.">
        <title>Networks of energetic and metabolic interactions define dynamics in microbial communities.</title>
        <authorList>
            <person name="Embree M."/>
            <person name="Liu J.K."/>
            <person name="Al-Bassam M.M."/>
            <person name="Zengler K."/>
        </authorList>
    </citation>
    <scope>NUCLEOTIDE SEQUENCE</scope>
</reference>
<dbReference type="AlphaFoldDB" id="A0A0W8FEU5"/>
<name>A0A0W8FEU5_9ZZZZ</name>
<organism evidence="1">
    <name type="scientific">hydrocarbon metagenome</name>
    <dbReference type="NCBI Taxonomy" id="938273"/>
    <lineage>
        <taxon>unclassified sequences</taxon>
        <taxon>metagenomes</taxon>
        <taxon>ecological metagenomes</taxon>
    </lineage>
</organism>
<proteinExistence type="predicted"/>
<gene>
    <name evidence="1" type="ORF">ASZ90_010868</name>
</gene>
<dbReference type="EMBL" id="LNQE01001294">
    <property type="protein sequence ID" value="KUG19407.1"/>
    <property type="molecule type" value="Genomic_DNA"/>
</dbReference>